<organism evidence="2 3">
    <name type="scientific">Centaurea solstitialis</name>
    <name type="common">yellow star-thistle</name>
    <dbReference type="NCBI Taxonomy" id="347529"/>
    <lineage>
        <taxon>Eukaryota</taxon>
        <taxon>Viridiplantae</taxon>
        <taxon>Streptophyta</taxon>
        <taxon>Embryophyta</taxon>
        <taxon>Tracheophyta</taxon>
        <taxon>Spermatophyta</taxon>
        <taxon>Magnoliopsida</taxon>
        <taxon>eudicotyledons</taxon>
        <taxon>Gunneridae</taxon>
        <taxon>Pentapetalae</taxon>
        <taxon>asterids</taxon>
        <taxon>campanulids</taxon>
        <taxon>Asterales</taxon>
        <taxon>Asteraceae</taxon>
        <taxon>Carduoideae</taxon>
        <taxon>Cardueae</taxon>
        <taxon>Centaureinae</taxon>
        <taxon>Centaurea</taxon>
    </lineage>
</organism>
<dbReference type="EMBL" id="JARYMX010000005">
    <property type="protein sequence ID" value="KAJ9548463.1"/>
    <property type="molecule type" value="Genomic_DNA"/>
</dbReference>
<proteinExistence type="predicted"/>
<name>A0AA38T140_9ASTR</name>
<dbReference type="Proteomes" id="UP001172457">
    <property type="component" value="Chromosome 5"/>
</dbReference>
<comment type="caution">
    <text evidence="2">The sequence shown here is derived from an EMBL/GenBank/DDBJ whole genome shotgun (WGS) entry which is preliminary data.</text>
</comment>
<evidence type="ECO:0000313" key="2">
    <source>
        <dbReference type="EMBL" id="KAJ9548463.1"/>
    </source>
</evidence>
<feature type="region of interest" description="Disordered" evidence="1">
    <location>
        <begin position="1"/>
        <end position="74"/>
    </location>
</feature>
<accession>A0AA38T140</accession>
<dbReference type="AlphaFoldDB" id="A0AA38T140"/>
<protein>
    <submittedName>
        <fullName evidence="2">Uncharacterized protein</fullName>
    </submittedName>
</protein>
<evidence type="ECO:0000313" key="3">
    <source>
        <dbReference type="Proteomes" id="UP001172457"/>
    </source>
</evidence>
<reference evidence="2" key="1">
    <citation type="submission" date="2023-03" db="EMBL/GenBank/DDBJ databases">
        <title>Chromosome-scale reference genome and RAD-based genetic map of yellow starthistle (Centaurea solstitialis) reveal putative structural variation and QTLs associated with invader traits.</title>
        <authorList>
            <person name="Reatini B."/>
            <person name="Cang F.A."/>
            <person name="Jiang Q."/>
            <person name="Mckibben M.T.W."/>
            <person name="Barker M.S."/>
            <person name="Rieseberg L.H."/>
            <person name="Dlugosch K.M."/>
        </authorList>
    </citation>
    <scope>NUCLEOTIDE SEQUENCE</scope>
    <source>
        <strain evidence="2">CAN-66</strain>
        <tissue evidence="2">Leaf</tissue>
    </source>
</reference>
<sequence length="117" mass="12989">MEGKERKGKESYLAIVPPVKTSVTVKGGGGHGEGSYETKSRVSYGDKKSGSYRQSTTMKKKSSGEFQWKDGTSGTKYEYQKSSTVRIGNKSGYTEVYNERRVRKVSYNNDGGNDSDY</sequence>
<feature type="compositionally biased region" description="Basic and acidic residues" evidence="1">
    <location>
        <begin position="34"/>
        <end position="49"/>
    </location>
</feature>
<gene>
    <name evidence="2" type="ORF">OSB04_021006</name>
</gene>
<evidence type="ECO:0000256" key="1">
    <source>
        <dbReference type="SAM" id="MobiDB-lite"/>
    </source>
</evidence>
<keyword evidence="3" id="KW-1185">Reference proteome</keyword>
<feature type="compositionally biased region" description="Basic and acidic residues" evidence="1">
    <location>
        <begin position="1"/>
        <end position="10"/>
    </location>
</feature>